<gene>
    <name evidence="2" type="ORF">EDI28_06465</name>
</gene>
<evidence type="ECO:0000313" key="2">
    <source>
        <dbReference type="EMBL" id="RWX55941.1"/>
    </source>
</evidence>
<reference evidence="2 3" key="1">
    <citation type="submission" date="2018-11" db="EMBL/GenBank/DDBJ databases">
        <title>Photobacterium sp. BEI247 sp. nov., a marine bacterium isolated from Yongle Blue Hole in the South China Sea.</title>
        <authorList>
            <person name="Wang X."/>
        </authorList>
    </citation>
    <scope>NUCLEOTIDE SEQUENCE [LARGE SCALE GENOMIC DNA]</scope>
    <source>
        <strain evidence="3">BEI247</strain>
    </source>
</reference>
<accession>A0A444JS51</accession>
<dbReference type="Proteomes" id="UP000287563">
    <property type="component" value="Unassembled WGS sequence"/>
</dbReference>
<dbReference type="InterPro" id="IPR027478">
    <property type="entry name" value="LdcA_N"/>
</dbReference>
<dbReference type="AlphaFoldDB" id="A0A444JS51"/>
<organism evidence="2 3">
    <name type="scientific">Photobacterium chitinilyticum</name>
    <dbReference type="NCBI Taxonomy" id="2485123"/>
    <lineage>
        <taxon>Bacteria</taxon>
        <taxon>Pseudomonadati</taxon>
        <taxon>Pseudomonadota</taxon>
        <taxon>Gammaproteobacteria</taxon>
        <taxon>Vibrionales</taxon>
        <taxon>Vibrionaceae</taxon>
        <taxon>Photobacterium</taxon>
    </lineage>
</organism>
<name>A0A444JS51_9GAMM</name>
<proteinExistence type="predicted"/>
<protein>
    <recommendedName>
        <fullName evidence="1">LD-carboxypeptidase N-terminal domain-containing protein</fullName>
    </recommendedName>
</protein>
<feature type="domain" description="LD-carboxypeptidase N-terminal" evidence="1">
    <location>
        <begin position="8"/>
        <end position="43"/>
    </location>
</feature>
<dbReference type="OrthoDB" id="9807329at2"/>
<dbReference type="Pfam" id="PF02016">
    <property type="entry name" value="Peptidase_S66"/>
    <property type="match status" value="1"/>
</dbReference>
<comment type="caution">
    <text evidence="2">The sequence shown here is derived from an EMBL/GenBank/DDBJ whole genome shotgun (WGS) entry which is preliminary data.</text>
</comment>
<dbReference type="Gene3D" id="3.40.50.10740">
    <property type="entry name" value="Class I glutamine amidotransferase-like"/>
    <property type="match status" value="1"/>
</dbReference>
<dbReference type="RefSeq" id="WP_128783031.1">
    <property type="nucleotide sequence ID" value="NZ_JAKJSG010000078.1"/>
</dbReference>
<dbReference type="SUPFAM" id="SSF52317">
    <property type="entry name" value="Class I glutamine amidotransferase-like"/>
    <property type="match status" value="1"/>
</dbReference>
<keyword evidence="3" id="KW-1185">Reference proteome</keyword>
<dbReference type="InterPro" id="IPR040449">
    <property type="entry name" value="Peptidase_S66_N"/>
</dbReference>
<evidence type="ECO:0000313" key="3">
    <source>
        <dbReference type="Proteomes" id="UP000287563"/>
    </source>
</evidence>
<dbReference type="EMBL" id="RJLM01000002">
    <property type="protein sequence ID" value="RWX55941.1"/>
    <property type="molecule type" value="Genomic_DNA"/>
</dbReference>
<sequence length="79" mass="8599">MSFLLNEDIDALTKVKPKWILGFSDVSTITAVLSSKLGWATAHCSNLMDLTSNAQYRRGSISDTAAGDTHPLDSGDYFM</sequence>
<dbReference type="InterPro" id="IPR029062">
    <property type="entry name" value="Class_I_gatase-like"/>
</dbReference>
<evidence type="ECO:0000259" key="1">
    <source>
        <dbReference type="Pfam" id="PF02016"/>
    </source>
</evidence>